<dbReference type="EMBL" id="CP036263">
    <property type="protein sequence ID" value="QDT01540.1"/>
    <property type="molecule type" value="Genomic_DNA"/>
</dbReference>
<name>A0A517N321_9BACT</name>
<gene>
    <name evidence="1" type="ORF">HG15A2_48820</name>
</gene>
<organism evidence="1 2">
    <name type="scientific">Adhaeretor mobilis</name>
    <dbReference type="NCBI Taxonomy" id="1930276"/>
    <lineage>
        <taxon>Bacteria</taxon>
        <taxon>Pseudomonadati</taxon>
        <taxon>Planctomycetota</taxon>
        <taxon>Planctomycetia</taxon>
        <taxon>Pirellulales</taxon>
        <taxon>Lacipirellulaceae</taxon>
        <taxon>Adhaeretor</taxon>
    </lineage>
</organism>
<proteinExistence type="predicted"/>
<dbReference type="Proteomes" id="UP000319852">
    <property type="component" value="Chromosome"/>
</dbReference>
<evidence type="ECO:0000313" key="2">
    <source>
        <dbReference type="Proteomes" id="UP000319852"/>
    </source>
</evidence>
<dbReference type="KEGG" id="amob:HG15A2_48820"/>
<sequence length="172" mass="19093">MAISQEPLLTLLRAITAAGLLTTTDAQGIEGTTDDLVTNTGKIANTTTAYKNDAMLLQRMTFAGDINGDFLTVRQSHTRDLAKRGVRLLGGHRPHLQANTPLLRAALKDWRFAELPLLLAVLADELIDCWHNVRCKDRLSGNVLLSCLLFCFKSPLHKSLQWVGTNQLIYRI</sequence>
<accession>A0A517N321</accession>
<reference evidence="1 2" key="1">
    <citation type="submission" date="2019-02" db="EMBL/GenBank/DDBJ databases">
        <title>Deep-cultivation of Planctomycetes and their phenomic and genomic characterization uncovers novel biology.</title>
        <authorList>
            <person name="Wiegand S."/>
            <person name="Jogler M."/>
            <person name="Boedeker C."/>
            <person name="Pinto D."/>
            <person name="Vollmers J."/>
            <person name="Rivas-Marin E."/>
            <person name="Kohn T."/>
            <person name="Peeters S.H."/>
            <person name="Heuer A."/>
            <person name="Rast P."/>
            <person name="Oberbeckmann S."/>
            <person name="Bunk B."/>
            <person name="Jeske O."/>
            <person name="Meyerdierks A."/>
            <person name="Storesund J.E."/>
            <person name="Kallscheuer N."/>
            <person name="Luecker S."/>
            <person name="Lage O.M."/>
            <person name="Pohl T."/>
            <person name="Merkel B.J."/>
            <person name="Hornburger P."/>
            <person name="Mueller R.-W."/>
            <person name="Bruemmer F."/>
            <person name="Labrenz M."/>
            <person name="Spormann A.M."/>
            <person name="Op den Camp H."/>
            <person name="Overmann J."/>
            <person name="Amann R."/>
            <person name="Jetten M.S.M."/>
            <person name="Mascher T."/>
            <person name="Medema M.H."/>
            <person name="Devos D.P."/>
            <person name="Kaster A.-K."/>
            <person name="Ovreas L."/>
            <person name="Rohde M."/>
            <person name="Galperin M.Y."/>
            <person name="Jogler C."/>
        </authorList>
    </citation>
    <scope>NUCLEOTIDE SEQUENCE [LARGE SCALE GENOMIC DNA]</scope>
    <source>
        <strain evidence="1 2">HG15A2</strain>
    </source>
</reference>
<protein>
    <submittedName>
        <fullName evidence="1">Uncharacterized protein</fullName>
    </submittedName>
</protein>
<keyword evidence="2" id="KW-1185">Reference proteome</keyword>
<evidence type="ECO:0000313" key="1">
    <source>
        <dbReference type="EMBL" id="QDT01540.1"/>
    </source>
</evidence>
<dbReference type="AlphaFoldDB" id="A0A517N321"/>